<proteinExistence type="predicted"/>
<feature type="signal peptide" evidence="1">
    <location>
        <begin position="1"/>
        <end position="20"/>
    </location>
</feature>
<dbReference type="InterPro" id="IPR037401">
    <property type="entry name" value="SnoaL-like"/>
</dbReference>
<dbReference type="OrthoDB" id="271716at2"/>
<dbReference type="STRING" id="378806.STAUR_7132"/>
<organism evidence="4 6">
    <name type="scientific">Stigmatella aurantiaca (strain DW4/3-1)</name>
    <dbReference type="NCBI Taxonomy" id="378806"/>
    <lineage>
        <taxon>Bacteria</taxon>
        <taxon>Pseudomonadati</taxon>
        <taxon>Myxococcota</taxon>
        <taxon>Myxococcia</taxon>
        <taxon>Myxococcales</taxon>
        <taxon>Cystobacterineae</taxon>
        <taxon>Archangiaceae</taxon>
        <taxon>Stigmatella</taxon>
    </lineage>
</organism>
<name>Q09AM9_STIAD</name>
<keyword evidence="1" id="KW-0732">Signal</keyword>
<gene>
    <name evidence="3" type="ordered locus">STAUR_7132</name>
    <name evidence="4" type="ORF">STIAU_8548</name>
</gene>
<evidence type="ECO:0000259" key="2">
    <source>
        <dbReference type="Pfam" id="PF13474"/>
    </source>
</evidence>
<dbReference type="EMBL" id="AAMD01000012">
    <property type="protein sequence ID" value="EAU68830.1"/>
    <property type="molecule type" value="Genomic_DNA"/>
</dbReference>
<sequence length="164" mass="17773">MSVAALICLSLVAAAPAAPAVPKVAAPAAVLDDWHKAAAEADEARYFGHFTAEGIFLGTDATERWTRDAFRAWAKPYFSRGKAWSFRAVSRNLVLSKDGTVAWFDEVLDTPNMGPCRGSGVLVKEGRLWKIAQYNLSVPIPNALLPDVTDRIGKHLKAPEPEGK</sequence>
<keyword evidence="5" id="KW-1185">Reference proteome</keyword>
<dbReference type="AlphaFoldDB" id="Q09AM9"/>
<dbReference type="Proteomes" id="UP000032702">
    <property type="component" value="Unassembled WGS sequence"/>
</dbReference>
<feature type="domain" description="SnoaL-like" evidence="2">
    <location>
        <begin position="29"/>
        <end position="141"/>
    </location>
</feature>
<dbReference type="EMBL" id="CP002271">
    <property type="protein sequence ID" value="ADO74888.1"/>
    <property type="molecule type" value="Genomic_DNA"/>
</dbReference>
<dbReference type="RefSeq" id="WP_002611585.1">
    <property type="nucleotide sequence ID" value="NC_014623.1"/>
</dbReference>
<dbReference type="HOGENOM" id="CLU_119548_1_0_7"/>
<dbReference type="Pfam" id="PF13474">
    <property type="entry name" value="SnoaL_3"/>
    <property type="match status" value="1"/>
</dbReference>
<dbReference type="Proteomes" id="UP000001351">
    <property type="component" value="Chromosome"/>
</dbReference>
<accession>Q09AM9</accession>
<reference evidence="3 5" key="2">
    <citation type="journal article" date="2011" name="Mol. Biol. Evol.">
        <title>Comparative genomic analysis of fruiting body formation in Myxococcales.</title>
        <authorList>
            <person name="Huntley S."/>
            <person name="Hamann N."/>
            <person name="Wegener-Feldbrugge S."/>
            <person name="Treuner-Lange A."/>
            <person name="Kube M."/>
            <person name="Reinhardt R."/>
            <person name="Klages S."/>
            <person name="Muller R."/>
            <person name="Ronning C.M."/>
            <person name="Nierman W.C."/>
            <person name="Sogaard-Andersen L."/>
        </authorList>
    </citation>
    <scope>NUCLEOTIDE SEQUENCE [LARGE SCALE GENOMIC DNA]</scope>
    <source>
        <strain evidence="3 5">DW4/3-1</strain>
    </source>
</reference>
<evidence type="ECO:0000313" key="6">
    <source>
        <dbReference type="Proteomes" id="UP000032702"/>
    </source>
</evidence>
<dbReference type="SUPFAM" id="SSF54427">
    <property type="entry name" value="NTF2-like"/>
    <property type="match status" value="1"/>
</dbReference>
<dbReference type="eggNOG" id="COG4319">
    <property type="taxonomic scope" value="Bacteria"/>
</dbReference>
<evidence type="ECO:0000313" key="3">
    <source>
        <dbReference type="EMBL" id="ADO74888.1"/>
    </source>
</evidence>
<feature type="chain" id="PRO_5010840409" evidence="1">
    <location>
        <begin position="21"/>
        <end position="164"/>
    </location>
</feature>
<dbReference type="Gene3D" id="3.10.450.50">
    <property type="match status" value="1"/>
</dbReference>
<evidence type="ECO:0000256" key="1">
    <source>
        <dbReference type="SAM" id="SignalP"/>
    </source>
</evidence>
<dbReference type="InterPro" id="IPR032710">
    <property type="entry name" value="NTF2-like_dom_sf"/>
</dbReference>
<dbReference type="KEGG" id="sur:STAUR_7132"/>
<reference evidence="4 6" key="1">
    <citation type="submission" date="2006-04" db="EMBL/GenBank/DDBJ databases">
        <authorList>
            <person name="Nierman W.C."/>
        </authorList>
    </citation>
    <scope>NUCLEOTIDE SEQUENCE [LARGE SCALE GENOMIC DNA]</scope>
    <source>
        <strain evidence="4 6">DW4/3-1</strain>
    </source>
</reference>
<evidence type="ECO:0000313" key="4">
    <source>
        <dbReference type="EMBL" id="EAU68830.1"/>
    </source>
</evidence>
<dbReference type="PATRIC" id="fig|378806.16.peg.8192"/>
<evidence type="ECO:0000313" key="5">
    <source>
        <dbReference type="Proteomes" id="UP000001351"/>
    </source>
</evidence>
<protein>
    <submittedName>
        <fullName evidence="3">Conserved uncharacterized protein</fullName>
    </submittedName>
</protein>